<protein>
    <submittedName>
        <fullName evidence="7">HK97 family phage major capsid protein</fullName>
    </submittedName>
</protein>
<dbReference type="Gene3D" id="3.30.2400.10">
    <property type="entry name" value="Major capsid protein gp5"/>
    <property type="match status" value="1"/>
</dbReference>
<evidence type="ECO:0000313" key="8">
    <source>
        <dbReference type="Proteomes" id="UP000219467"/>
    </source>
</evidence>
<dbReference type="Pfam" id="PF05065">
    <property type="entry name" value="Phage_capsid"/>
    <property type="match status" value="1"/>
</dbReference>
<evidence type="ECO:0000256" key="2">
    <source>
        <dbReference type="ARBA" id="ARBA00022612"/>
    </source>
</evidence>
<dbReference type="Proteomes" id="UP000219467">
    <property type="component" value="Unassembled WGS sequence"/>
</dbReference>
<dbReference type="OrthoDB" id="9806592at2"/>
<sequence length="624" mass="65243">MTARFTDLGAGAGDAATRIGAAVLAEVQAEGDDDRTVALSFSSEAPVLRDYSFGPGWEVLGHRPQEVDLSRIAAGAVPLLKDHHRDLDSKVGTVARAWIEGARGKAIVTFAATPEGEAMLARVRAAEVQSVSVGYAAHAFEVVGDLEGVPVVRVTGWELLEVSLVATPADPSVGIGRSFTPALKGSSMTTPNPAAPVNPAPVASATAAMEATRAERHRVREIEATARQMNMPGDMLAAAIEDGTTLADFQRQALDFIGSDTATATRQRMFAPAIRRGGEREYSLTRAIAAELSGNWSEAGFEREVAQETTRAVGKSASGFYVPPAVLGRAVITTATAPALIGTDHMASAFIDALRPEVAVMGLGATVLPGLVENVAIPRMVSGTAAEWIGEDAAASESSPVFDSVPLTLKQLSARSQLSRRQLKQSLPGLDVLLKNDLRRSIGIELDRAAISGAGTATVPRGILNTVGIGSVAIGANGGAPHFPFLTRLMAEVEAENVAGTSYGWLTNHFVKGTLLSTQTADGAQQMILQRIGTDWTIAGYKAAFSNLVPANGTKGTGTDLSTLIFGNWSDLMVGQWGGIDIVVDDVTEAAKGNVRIIAHSEWDIAVRHPQSFAAITDAVTVAG</sequence>
<reference evidence="8" key="1">
    <citation type="submission" date="2017-08" db="EMBL/GenBank/DDBJ databases">
        <authorList>
            <person name="Varghese N."/>
            <person name="Submissions S."/>
        </authorList>
    </citation>
    <scope>NUCLEOTIDE SEQUENCE [LARGE SCALE GENOMIC DNA]</scope>
    <source>
        <strain evidence="8">JA234</strain>
    </source>
</reference>
<dbReference type="AlphaFoldDB" id="A0A285D6R0"/>
<evidence type="ECO:0000313" key="7">
    <source>
        <dbReference type="EMBL" id="SNX74843.1"/>
    </source>
</evidence>
<dbReference type="GO" id="GO:0008233">
    <property type="term" value="F:peptidase activity"/>
    <property type="evidence" value="ECO:0007669"/>
    <property type="project" value="UniProtKB-KW"/>
</dbReference>
<comment type="subcellular location">
    <subcellularLocation>
        <location evidence="1">Virion</location>
    </subcellularLocation>
</comment>
<keyword evidence="3" id="KW-0645">Protease</keyword>
<dbReference type="GO" id="GO:0006508">
    <property type="term" value="P:proteolysis"/>
    <property type="evidence" value="ECO:0007669"/>
    <property type="project" value="UniProtKB-KW"/>
</dbReference>
<feature type="domain" description="Prohead serine protease" evidence="5">
    <location>
        <begin position="105"/>
        <end position="172"/>
    </location>
</feature>
<organism evidence="7 8">
    <name type="scientific">Cereibacter ovatus</name>
    <dbReference type="NCBI Taxonomy" id="439529"/>
    <lineage>
        <taxon>Bacteria</taxon>
        <taxon>Pseudomonadati</taxon>
        <taxon>Pseudomonadota</taxon>
        <taxon>Alphaproteobacteria</taxon>
        <taxon>Rhodobacterales</taxon>
        <taxon>Paracoccaceae</taxon>
        <taxon>Cereibacter</taxon>
    </lineage>
</organism>
<evidence type="ECO:0000256" key="4">
    <source>
        <dbReference type="ARBA" id="ARBA00022801"/>
    </source>
</evidence>
<keyword evidence="4" id="KW-0378">Hydrolase</keyword>
<dbReference type="InterPro" id="IPR024455">
    <property type="entry name" value="Phage_capsid"/>
</dbReference>
<dbReference type="InterPro" id="IPR054613">
    <property type="entry name" value="Peptidase_S78_dom"/>
</dbReference>
<accession>A0A285D6R0</accession>
<dbReference type="InterPro" id="IPR054612">
    <property type="entry name" value="Phage_capsid-like_C"/>
</dbReference>
<evidence type="ECO:0000259" key="5">
    <source>
        <dbReference type="Pfam" id="PF04586"/>
    </source>
</evidence>
<evidence type="ECO:0000256" key="3">
    <source>
        <dbReference type="ARBA" id="ARBA00022670"/>
    </source>
</evidence>
<dbReference type="RefSeq" id="WP_097031845.1">
    <property type="nucleotide sequence ID" value="NZ_OAOQ01000027.1"/>
</dbReference>
<dbReference type="Pfam" id="PF04586">
    <property type="entry name" value="Peptidase_S78"/>
    <property type="match status" value="1"/>
</dbReference>
<evidence type="ECO:0000259" key="6">
    <source>
        <dbReference type="Pfam" id="PF05065"/>
    </source>
</evidence>
<feature type="domain" description="Phage capsid-like C-terminal" evidence="6">
    <location>
        <begin position="345"/>
        <end position="617"/>
    </location>
</feature>
<proteinExistence type="predicted"/>
<evidence type="ECO:0000256" key="1">
    <source>
        <dbReference type="ARBA" id="ARBA00004328"/>
    </source>
</evidence>
<gene>
    <name evidence="7" type="ORF">SAMN05878503_1275</name>
</gene>
<keyword evidence="2" id="KW-1188">Viral release from host cell</keyword>
<dbReference type="NCBIfam" id="TIGR01554">
    <property type="entry name" value="major_cap_HK97"/>
    <property type="match status" value="1"/>
</dbReference>
<keyword evidence="8" id="KW-1185">Reference proteome</keyword>
<name>A0A285D6R0_9RHOB</name>
<dbReference type="EMBL" id="OAOQ01000027">
    <property type="protein sequence ID" value="SNX74843.1"/>
    <property type="molecule type" value="Genomic_DNA"/>
</dbReference>
<dbReference type="SUPFAM" id="SSF56563">
    <property type="entry name" value="Major capsid protein gp5"/>
    <property type="match status" value="1"/>
</dbReference>